<keyword evidence="17" id="KW-0472">Membrane</keyword>
<keyword evidence="7" id="KW-0812">Transmembrane</keyword>
<feature type="region of interest" description="Disordered" evidence="20">
    <location>
        <begin position="276"/>
        <end position="337"/>
    </location>
</feature>
<dbReference type="PROSITE" id="PS50089">
    <property type="entry name" value="ZF_RING_2"/>
    <property type="match status" value="1"/>
</dbReference>
<feature type="compositionally biased region" description="Low complexity" evidence="20">
    <location>
        <begin position="211"/>
        <end position="224"/>
    </location>
</feature>
<evidence type="ECO:0000256" key="12">
    <source>
        <dbReference type="ARBA" id="ARBA00022787"/>
    </source>
</evidence>
<dbReference type="InterPro" id="IPR028061">
    <property type="entry name" value="Fis1_TPR_C"/>
</dbReference>
<dbReference type="SUPFAM" id="SSF48452">
    <property type="entry name" value="TPR-like"/>
    <property type="match status" value="1"/>
</dbReference>
<evidence type="ECO:0000256" key="15">
    <source>
        <dbReference type="ARBA" id="ARBA00022989"/>
    </source>
</evidence>
<dbReference type="Pfam" id="PF13639">
    <property type="entry name" value="zf-RING_2"/>
    <property type="match status" value="1"/>
</dbReference>
<sequence>MYVLSSPLPASWHCALYTGCCPLKPAELQVLRAQYEKEGDYVGVQTKFNYAWGLIKSNTRTEQQEGVRLLSEIFRSAPERRRECLYYLALGNFKLGNYAEARRYNDLLLDHEPGNLQAASLRQLIDDKVAKEGLVGVAIVGGLALAAGLIEPSTGEAPIDDFPSHASSPPPLPPFSSRPSRSPRPPDDSRYGILDHNPWQNVGDDNDEQDNGNGPRYSSRSYRSPDGRFTMTRTTITSGMPGGRRRSMGSPEPFAAPDPLMQTIGSFFQEIAGAYGTRGRDVRTPDQEDPWEDDFDSPRGNSNNSSSQNRGAFGGDTFLRPPGLFPRNTNGTQQANLPLTNFNDLFNILRNEADPEGTHRPSGEIHILGAGGTPVHPLSLLASLLTGGRLGGDVVYSQEELDHVISQLIDQNTNQGAPPATESAIQSLPKIKINTEMLGTEGRAECSICMDPVELGTEVTELPCKHWFHGECIELWLKQHNTCPHCRRGINEGDEAPGSRNNPMVIPSSPPQSPNGQPSNYHSDFPYHGGRHQRFGSSSTFNGNSPGPRQSHSAPPEPDQNRSNQDESTPPGGGLTGWFRSRFGSG</sequence>
<keyword evidence="15" id="KW-1133">Transmembrane helix</keyword>
<dbReference type="GO" id="GO:0005778">
    <property type="term" value="C:peroxisomal membrane"/>
    <property type="evidence" value="ECO:0007669"/>
    <property type="project" value="TreeGrafter"/>
</dbReference>
<dbReference type="GO" id="GO:0016559">
    <property type="term" value="P:peroxisome fission"/>
    <property type="evidence" value="ECO:0007669"/>
    <property type="project" value="TreeGrafter"/>
</dbReference>
<dbReference type="SUPFAM" id="SSF57850">
    <property type="entry name" value="RING/U-box"/>
    <property type="match status" value="1"/>
</dbReference>
<accession>A0A0U1LLM5</accession>
<dbReference type="InterPro" id="IPR011990">
    <property type="entry name" value="TPR-like_helical_dom_sf"/>
</dbReference>
<evidence type="ECO:0000256" key="18">
    <source>
        <dbReference type="ARBA" id="ARBA00025016"/>
    </source>
</evidence>
<evidence type="ECO:0000256" key="6">
    <source>
        <dbReference type="ARBA" id="ARBA00022679"/>
    </source>
</evidence>
<comment type="similarity">
    <text evidence="3">Belongs to the FIS1 family.</text>
</comment>
<evidence type="ECO:0000256" key="14">
    <source>
        <dbReference type="ARBA" id="ARBA00022833"/>
    </source>
</evidence>
<dbReference type="CDD" id="cd12212">
    <property type="entry name" value="Fis1"/>
    <property type="match status" value="1"/>
</dbReference>
<keyword evidence="8" id="KW-0479">Metal-binding</keyword>
<keyword evidence="14" id="KW-0862">Zinc</keyword>
<evidence type="ECO:0000256" key="8">
    <source>
        <dbReference type="ARBA" id="ARBA00022723"/>
    </source>
</evidence>
<comment type="catalytic activity">
    <reaction evidence="1">
        <text>S-ubiquitinyl-[E2 ubiquitin-conjugating enzyme]-L-cysteine + [acceptor protein]-L-lysine = [E2 ubiquitin-conjugating enzyme]-L-cysteine + N(6)-ubiquitinyl-[acceptor protein]-L-lysine.</text>
        <dbReference type="EC" id="2.3.2.27"/>
    </reaction>
</comment>
<dbReference type="STRING" id="28573.A0A0U1LLM5"/>
<evidence type="ECO:0000256" key="19">
    <source>
        <dbReference type="PROSITE-ProRule" id="PRU00175"/>
    </source>
</evidence>
<keyword evidence="12" id="KW-1000">Mitochondrion outer membrane</keyword>
<dbReference type="EMBL" id="CVMT01000001">
    <property type="protein sequence ID" value="CRG83919.1"/>
    <property type="molecule type" value="Genomic_DNA"/>
</dbReference>
<gene>
    <name evidence="22" type="ORF">PISL3812_01275</name>
</gene>
<dbReference type="GO" id="GO:0000266">
    <property type="term" value="P:mitochondrial fission"/>
    <property type="evidence" value="ECO:0007669"/>
    <property type="project" value="InterPro"/>
</dbReference>
<evidence type="ECO:0000256" key="3">
    <source>
        <dbReference type="ARBA" id="ARBA00008937"/>
    </source>
</evidence>
<keyword evidence="10 19" id="KW-0863">Zinc-finger</keyword>
<dbReference type="InterPro" id="IPR033745">
    <property type="entry name" value="Fis1_cytosol"/>
</dbReference>
<dbReference type="FunFam" id="1.25.40.10:FF:000179">
    <property type="entry name" value="Mitochondrial fission 1 protein"/>
    <property type="match status" value="1"/>
</dbReference>
<evidence type="ECO:0000256" key="20">
    <source>
        <dbReference type="SAM" id="MobiDB-lite"/>
    </source>
</evidence>
<dbReference type="GO" id="GO:0061630">
    <property type="term" value="F:ubiquitin protein ligase activity"/>
    <property type="evidence" value="ECO:0007669"/>
    <property type="project" value="UniProtKB-EC"/>
</dbReference>
<keyword evidence="9" id="KW-0677">Repeat</keyword>
<comment type="function">
    <text evidence="18">Has a role in mitochondrial fission. Has a role in outer membrane fission but not matrix separation.</text>
</comment>
<dbReference type="Gene3D" id="3.30.40.10">
    <property type="entry name" value="Zinc/RING finger domain, C3HC4 (zinc finger)"/>
    <property type="match status" value="1"/>
</dbReference>
<dbReference type="SMART" id="SM00184">
    <property type="entry name" value="RING"/>
    <property type="match status" value="1"/>
</dbReference>
<evidence type="ECO:0000256" key="9">
    <source>
        <dbReference type="ARBA" id="ARBA00022737"/>
    </source>
</evidence>
<dbReference type="GO" id="GO:0005741">
    <property type="term" value="C:mitochondrial outer membrane"/>
    <property type="evidence" value="ECO:0007669"/>
    <property type="project" value="UniProtKB-SubCell"/>
</dbReference>
<dbReference type="InterPro" id="IPR028058">
    <property type="entry name" value="Fis1_TPR_N"/>
</dbReference>
<dbReference type="GO" id="GO:0008270">
    <property type="term" value="F:zinc ion binding"/>
    <property type="evidence" value="ECO:0007669"/>
    <property type="project" value="UniProtKB-KW"/>
</dbReference>
<organism evidence="22 23">
    <name type="scientific">Talaromyces islandicus</name>
    <name type="common">Penicillium islandicum</name>
    <dbReference type="NCBI Taxonomy" id="28573"/>
    <lineage>
        <taxon>Eukaryota</taxon>
        <taxon>Fungi</taxon>
        <taxon>Dikarya</taxon>
        <taxon>Ascomycota</taxon>
        <taxon>Pezizomycotina</taxon>
        <taxon>Eurotiomycetes</taxon>
        <taxon>Eurotiomycetidae</taxon>
        <taxon>Eurotiales</taxon>
        <taxon>Trichocomaceae</taxon>
        <taxon>Talaromyces</taxon>
        <taxon>Talaromyces sect. Islandici</taxon>
    </lineage>
</organism>
<keyword evidence="23" id="KW-1185">Reference proteome</keyword>
<evidence type="ECO:0000313" key="23">
    <source>
        <dbReference type="Proteomes" id="UP000054383"/>
    </source>
</evidence>
<evidence type="ECO:0000256" key="5">
    <source>
        <dbReference type="ARBA" id="ARBA00014314"/>
    </source>
</evidence>
<evidence type="ECO:0000256" key="2">
    <source>
        <dbReference type="ARBA" id="ARBA00004572"/>
    </source>
</evidence>
<dbReference type="Gene3D" id="1.25.40.10">
    <property type="entry name" value="Tetratricopeptide repeat domain"/>
    <property type="match status" value="1"/>
</dbReference>
<keyword evidence="16" id="KW-0496">Mitochondrion</keyword>
<evidence type="ECO:0000256" key="16">
    <source>
        <dbReference type="ARBA" id="ARBA00023128"/>
    </source>
</evidence>
<feature type="compositionally biased region" description="Polar residues" evidence="20">
    <location>
        <begin position="535"/>
        <end position="553"/>
    </location>
</feature>
<evidence type="ECO:0000313" key="22">
    <source>
        <dbReference type="EMBL" id="CRG83919.1"/>
    </source>
</evidence>
<keyword evidence="13" id="KW-0802">TPR repeat</keyword>
<dbReference type="Pfam" id="PF14852">
    <property type="entry name" value="Fis1_TPR_N"/>
    <property type="match status" value="1"/>
</dbReference>
<dbReference type="OrthoDB" id="421154at2759"/>
<evidence type="ECO:0000256" key="11">
    <source>
        <dbReference type="ARBA" id="ARBA00022786"/>
    </source>
</evidence>
<dbReference type="InterPro" id="IPR013083">
    <property type="entry name" value="Znf_RING/FYVE/PHD"/>
</dbReference>
<evidence type="ECO:0000256" key="1">
    <source>
        <dbReference type="ARBA" id="ARBA00000900"/>
    </source>
</evidence>
<reference evidence="22 23" key="1">
    <citation type="submission" date="2015-04" db="EMBL/GenBank/DDBJ databases">
        <authorList>
            <person name="Syromyatnikov M.Y."/>
            <person name="Popov V.N."/>
        </authorList>
    </citation>
    <scope>NUCLEOTIDE SEQUENCE [LARGE SCALE GENOMIC DNA]</scope>
    <source>
        <strain evidence="22">WF-38-12</strain>
    </source>
</reference>
<feature type="region of interest" description="Disordered" evidence="20">
    <location>
        <begin position="156"/>
        <end position="259"/>
    </location>
</feature>
<protein>
    <recommendedName>
        <fullName evidence="5">Mitochondrial fission 1 protein</fullName>
        <ecNumber evidence="4">2.3.2.27</ecNumber>
    </recommendedName>
</protein>
<evidence type="ECO:0000256" key="4">
    <source>
        <dbReference type="ARBA" id="ARBA00012483"/>
    </source>
</evidence>
<comment type="subcellular location">
    <subcellularLocation>
        <location evidence="2">Mitochondrion outer membrane</location>
        <topology evidence="2">Single-pass membrane protein</topology>
    </subcellularLocation>
</comment>
<dbReference type="InterPro" id="IPR001841">
    <property type="entry name" value="Znf_RING"/>
</dbReference>
<proteinExistence type="inferred from homology"/>
<dbReference type="Pfam" id="PF14853">
    <property type="entry name" value="Fis1_TPR_C"/>
    <property type="match status" value="1"/>
</dbReference>
<dbReference type="PANTHER" id="PTHR13247">
    <property type="entry name" value="TETRATRICOPEPTIDE REPEAT PROTEIN 11 TPR REPEAT PROTEIN 11"/>
    <property type="match status" value="1"/>
</dbReference>
<dbReference type="GO" id="GO:0000422">
    <property type="term" value="P:autophagy of mitochondrion"/>
    <property type="evidence" value="ECO:0007669"/>
    <property type="project" value="TreeGrafter"/>
</dbReference>
<dbReference type="InterPro" id="IPR016543">
    <property type="entry name" value="Fis1"/>
</dbReference>
<keyword evidence="11" id="KW-0833">Ubl conjugation pathway</keyword>
<name>A0A0U1LLM5_TALIS</name>
<evidence type="ECO:0000256" key="17">
    <source>
        <dbReference type="ARBA" id="ARBA00023136"/>
    </source>
</evidence>
<dbReference type="EC" id="2.3.2.27" evidence="4"/>
<keyword evidence="6" id="KW-0808">Transferase</keyword>
<dbReference type="GO" id="GO:0016567">
    <property type="term" value="P:protein ubiquitination"/>
    <property type="evidence" value="ECO:0007669"/>
    <property type="project" value="UniProtKB-ARBA"/>
</dbReference>
<dbReference type="PANTHER" id="PTHR13247:SF0">
    <property type="entry name" value="MITOCHONDRIAL FISSION 1 PROTEIN"/>
    <property type="match status" value="1"/>
</dbReference>
<evidence type="ECO:0000256" key="10">
    <source>
        <dbReference type="ARBA" id="ARBA00022771"/>
    </source>
</evidence>
<feature type="compositionally biased region" description="Polar residues" evidence="20">
    <location>
        <begin position="327"/>
        <end position="337"/>
    </location>
</feature>
<evidence type="ECO:0000256" key="7">
    <source>
        <dbReference type="ARBA" id="ARBA00022692"/>
    </source>
</evidence>
<evidence type="ECO:0000256" key="13">
    <source>
        <dbReference type="ARBA" id="ARBA00022803"/>
    </source>
</evidence>
<dbReference type="FunFam" id="3.30.40.10:FF:000127">
    <property type="entry name" value="E3 ubiquitin-protein ligase RNF181"/>
    <property type="match status" value="1"/>
</dbReference>
<dbReference type="OMA" id="GECIELW"/>
<feature type="region of interest" description="Disordered" evidence="20">
    <location>
        <begin position="493"/>
        <end position="586"/>
    </location>
</feature>
<dbReference type="Proteomes" id="UP000054383">
    <property type="component" value="Unassembled WGS sequence"/>
</dbReference>
<feature type="domain" description="RING-type" evidence="21">
    <location>
        <begin position="446"/>
        <end position="487"/>
    </location>
</feature>
<dbReference type="AlphaFoldDB" id="A0A0U1LLM5"/>
<evidence type="ECO:0000259" key="21">
    <source>
        <dbReference type="PROSITE" id="PS50089"/>
    </source>
</evidence>